<dbReference type="EMBL" id="FXTY01000005">
    <property type="protein sequence ID" value="SMP26450.1"/>
    <property type="molecule type" value="Genomic_DNA"/>
</dbReference>
<comment type="caution">
    <text evidence="2">The sequence shown here is derived from an EMBL/GenBank/DDBJ whole genome shotgun (WGS) entry which is preliminary data.</text>
</comment>
<dbReference type="PROSITE" id="PS51186">
    <property type="entry name" value="GNAT"/>
    <property type="match status" value="1"/>
</dbReference>
<dbReference type="Proteomes" id="UP001157961">
    <property type="component" value="Unassembled WGS sequence"/>
</dbReference>
<evidence type="ECO:0000259" key="1">
    <source>
        <dbReference type="PROSITE" id="PS51186"/>
    </source>
</evidence>
<sequence length="158" mass="17778">MHMSVRDFEFGDLQEVPRALLTAQMADPRVAEHLPLLDGGFDLEAFLRGKAQRWAQDGLGHWAIWQGEVFLGWGGFEKEDDVWDFGLVLTPEAFGQGQAIARQALAFAREDARIEVVQFLLAPTRRSVKALARMGAKEVGEVRYGGQTFRRFLLDTKS</sequence>
<accession>A0ABY1P892</accession>
<evidence type="ECO:0000313" key="2">
    <source>
        <dbReference type="EMBL" id="SMP26450.1"/>
    </source>
</evidence>
<gene>
    <name evidence="2" type="ORF">SAMN06265373_105245</name>
</gene>
<keyword evidence="3" id="KW-1185">Reference proteome</keyword>
<organism evidence="2 3">
    <name type="scientific">Shimia sagamensis</name>
    <dbReference type="NCBI Taxonomy" id="1566352"/>
    <lineage>
        <taxon>Bacteria</taxon>
        <taxon>Pseudomonadati</taxon>
        <taxon>Pseudomonadota</taxon>
        <taxon>Alphaproteobacteria</taxon>
        <taxon>Rhodobacterales</taxon>
        <taxon>Roseobacteraceae</taxon>
    </lineage>
</organism>
<dbReference type="SUPFAM" id="SSF55729">
    <property type="entry name" value="Acyl-CoA N-acyltransferases (Nat)"/>
    <property type="match status" value="1"/>
</dbReference>
<dbReference type="InterPro" id="IPR016181">
    <property type="entry name" value="Acyl_CoA_acyltransferase"/>
</dbReference>
<dbReference type="InterPro" id="IPR000182">
    <property type="entry name" value="GNAT_dom"/>
</dbReference>
<reference evidence="2 3" key="1">
    <citation type="submission" date="2017-05" db="EMBL/GenBank/DDBJ databases">
        <authorList>
            <person name="Varghese N."/>
            <person name="Submissions S."/>
        </authorList>
    </citation>
    <scope>NUCLEOTIDE SEQUENCE [LARGE SCALE GENOMIC DNA]</scope>
    <source>
        <strain evidence="2 3">DSM 29734</strain>
    </source>
</reference>
<feature type="domain" description="N-acetyltransferase" evidence="1">
    <location>
        <begin position="20"/>
        <end position="158"/>
    </location>
</feature>
<name>A0ABY1P892_9RHOB</name>
<protein>
    <recommendedName>
        <fullName evidence="1">N-acetyltransferase domain-containing protein</fullName>
    </recommendedName>
</protein>
<dbReference type="Gene3D" id="3.40.630.30">
    <property type="match status" value="1"/>
</dbReference>
<proteinExistence type="predicted"/>
<evidence type="ECO:0000313" key="3">
    <source>
        <dbReference type="Proteomes" id="UP001157961"/>
    </source>
</evidence>